<dbReference type="EMBL" id="JALNMJ010000025">
    <property type="protein sequence ID" value="MCK7615418.1"/>
    <property type="molecule type" value="Genomic_DNA"/>
</dbReference>
<comment type="caution">
    <text evidence="1">The sequence shown here is derived from an EMBL/GenBank/DDBJ whole genome shotgun (WGS) entry which is preliminary data.</text>
</comment>
<dbReference type="InterPro" id="IPR021295">
    <property type="entry name" value="DUF2867"/>
</dbReference>
<protein>
    <submittedName>
        <fullName evidence="1">DUF2867 domain-containing protein</fullName>
    </submittedName>
</protein>
<dbReference type="Proteomes" id="UP001431221">
    <property type="component" value="Unassembled WGS sequence"/>
</dbReference>
<name>A0ABT0H2V6_9HYPH</name>
<keyword evidence="2" id="KW-1185">Reference proteome</keyword>
<evidence type="ECO:0000313" key="1">
    <source>
        <dbReference type="EMBL" id="MCK7615418.1"/>
    </source>
</evidence>
<proteinExistence type="predicted"/>
<dbReference type="RefSeq" id="WP_248158864.1">
    <property type="nucleotide sequence ID" value="NZ_JALNMJ010000025.1"/>
</dbReference>
<organism evidence="1 2">
    <name type="scientific">Roseibium sediminicola</name>
    <dbReference type="NCBI Taxonomy" id="2933272"/>
    <lineage>
        <taxon>Bacteria</taxon>
        <taxon>Pseudomonadati</taxon>
        <taxon>Pseudomonadota</taxon>
        <taxon>Alphaproteobacteria</taxon>
        <taxon>Hyphomicrobiales</taxon>
        <taxon>Stappiaceae</taxon>
        <taxon>Roseibium</taxon>
    </lineage>
</organism>
<gene>
    <name evidence="1" type="ORF">M0H32_24890</name>
</gene>
<evidence type="ECO:0000313" key="2">
    <source>
        <dbReference type="Proteomes" id="UP001431221"/>
    </source>
</evidence>
<reference evidence="1" key="1">
    <citation type="submission" date="2022-04" db="EMBL/GenBank/DDBJ databases">
        <title>Roseibium sp. CAU 1639 isolated from mud.</title>
        <authorList>
            <person name="Kim W."/>
        </authorList>
    </citation>
    <scope>NUCLEOTIDE SEQUENCE</scope>
    <source>
        <strain evidence="1">CAU 1639</strain>
    </source>
</reference>
<sequence>MSQADTLPSESLLNAYRAPRDFLDCYSVSLKGRPDLQAADMRVLADHVLNADINWMKALLAVRDRLTGLIGMKTTDKLALQQSRLPMEQRAPGDRIGFFKIYSVADDEIVLGEDDWHQDFRLSLLRTGGAAPRVFASTCCKRHNLAGHAYLALILPFHKLIARSVLDKAVASGPISAQVSR</sequence>
<dbReference type="Pfam" id="PF11066">
    <property type="entry name" value="DUF2867"/>
    <property type="match status" value="1"/>
</dbReference>
<accession>A0ABT0H2V6</accession>